<reference evidence="2 3" key="1">
    <citation type="journal article" date="2022" name="G3 (Bethesda)">
        <title>Enemy or ally: a genomic approach to elucidate the lifestyle of Phyllosticta citrichinaensis.</title>
        <authorList>
            <person name="Buijs V.A."/>
            <person name="Groenewald J.Z."/>
            <person name="Haridas S."/>
            <person name="LaButti K.M."/>
            <person name="Lipzen A."/>
            <person name="Martin F.M."/>
            <person name="Barry K."/>
            <person name="Grigoriev I.V."/>
            <person name="Crous P.W."/>
            <person name="Seidl M.F."/>
        </authorList>
    </citation>
    <scope>NUCLEOTIDE SEQUENCE [LARGE SCALE GENOMIC DNA]</scope>
    <source>
        <strain evidence="2 3">CBS 129764</strain>
    </source>
</reference>
<dbReference type="Proteomes" id="UP001456524">
    <property type="component" value="Unassembled WGS sequence"/>
</dbReference>
<keyword evidence="1" id="KW-0812">Transmembrane</keyword>
<sequence length="133" mass="14884">MAAAPRHHTSSSHVGLHVDRERQRWPQSFRVALAMPLSFHGLSCLVVDVLLWWWWWWMTMAAAWLFASAVSLWSMTGGGLVMPTYKPDVRTCATEVSQGKYACSLVLVHVAVCLSCLSCLSVSSCCAMRPTRR</sequence>
<evidence type="ECO:0000313" key="3">
    <source>
        <dbReference type="Proteomes" id="UP001456524"/>
    </source>
</evidence>
<accession>A0ABR1XXS7</accession>
<name>A0ABR1XXS7_9PEZI</name>
<protein>
    <submittedName>
        <fullName evidence="2">Uncharacterized protein</fullName>
    </submittedName>
</protein>
<evidence type="ECO:0000256" key="1">
    <source>
        <dbReference type="SAM" id="Phobius"/>
    </source>
</evidence>
<keyword evidence="1" id="KW-1133">Transmembrane helix</keyword>
<feature type="transmembrane region" description="Helical" evidence="1">
    <location>
        <begin position="31"/>
        <end position="55"/>
    </location>
</feature>
<feature type="transmembrane region" description="Helical" evidence="1">
    <location>
        <begin position="101"/>
        <end position="123"/>
    </location>
</feature>
<organism evidence="2 3">
    <name type="scientific">Phyllosticta citrichinensis</name>
    <dbReference type="NCBI Taxonomy" id="1130410"/>
    <lineage>
        <taxon>Eukaryota</taxon>
        <taxon>Fungi</taxon>
        <taxon>Dikarya</taxon>
        <taxon>Ascomycota</taxon>
        <taxon>Pezizomycotina</taxon>
        <taxon>Dothideomycetes</taxon>
        <taxon>Dothideomycetes incertae sedis</taxon>
        <taxon>Botryosphaeriales</taxon>
        <taxon>Phyllostictaceae</taxon>
        <taxon>Phyllosticta</taxon>
    </lineage>
</organism>
<proteinExistence type="predicted"/>
<dbReference type="EMBL" id="JBBWUH010000004">
    <property type="protein sequence ID" value="KAK8170071.1"/>
    <property type="molecule type" value="Genomic_DNA"/>
</dbReference>
<keyword evidence="1" id="KW-0472">Membrane</keyword>
<gene>
    <name evidence="2" type="ORF">IWX90DRAFT_197640</name>
</gene>
<keyword evidence="3" id="KW-1185">Reference proteome</keyword>
<comment type="caution">
    <text evidence="2">The sequence shown here is derived from an EMBL/GenBank/DDBJ whole genome shotgun (WGS) entry which is preliminary data.</text>
</comment>
<evidence type="ECO:0000313" key="2">
    <source>
        <dbReference type="EMBL" id="KAK8170071.1"/>
    </source>
</evidence>
<feature type="transmembrane region" description="Helical" evidence="1">
    <location>
        <begin position="61"/>
        <end position="81"/>
    </location>
</feature>